<organism evidence="9 10">
    <name type="scientific">Bionectria ochroleuca</name>
    <name type="common">Gliocladium roseum</name>
    <dbReference type="NCBI Taxonomy" id="29856"/>
    <lineage>
        <taxon>Eukaryota</taxon>
        <taxon>Fungi</taxon>
        <taxon>Dikarya</taxon>
        <taxon>Ascomycota</taxon>
        <taxon>Pezizomycotina</taxon>
        <taxon>Sordariomycetes</taxon>
        <taxon>Hypocreomycetidae</taxon>
        <taxon>Hypocreales</taxon>
        <taxon>Bionectriaceae</taxon>
        <taxon>Clonostachys</taxon>
    </lineage>
</organism>
<keyword evidence="6 8" id="KW-1133">Transmembrane helix</keyword>
<evidence type="ECO:0000256" key="2">
    <source>
        <dbReference type="ARBA" id="ARBA00004687"/>
    </source>
</evidence>
<evidence type="ECO:0000256" key="3">
    <source>
        <dbReference type="ARBA" id="ARBA00022502"/>
    </source>
</evidence>
<feature type="transmembrane region" description="Helical" evidence="8">
    <location>
        <begin position="30"/>
        <end position="52"/>
    </location>
</feature>
<dbReference type="AlphaFoldDB" id="A0A8H7NEQ8"/>
<dbReference type="UniPathway" id="UPA00196"/>
<dbReference type="GO" id="GO:0005789">
    <property type="term" value="C:endoplasmic reticulum membrane"/>
    <property type="evidence" value="ECO:0007669"/>
    <property type="project" value="UniProtKB-SubCell"/>
</dbReference>
<dbReference type="Proteomes" id="UP000616885">
    <property type="component" value="Unassembled WGS sequence"/>
</dbReference>
<sequence>MSSTKGQLVSAVDTKTKAPVQPISILDTPAASAISLARPVVLVGLLALRFNALISDPVSTLQTALPVVAAIQVSYALLCLPALGSHHVKGARKTRPGERKKAADTSGPNSVFTAIFALLFSTISSGAVYGLFILFGAPFLDNTYHTLYCAAHFSLLALFPVFYVRGVDGQAFVALAGAYAPLDETSGGLLGALLGAWLGAVPIPSIGTGSGRNGPLPLLLACILDTGSDPSWSVLSSSASNCL</sequence>
<protein>
    <submittedName>
        <fullName evidence="9">Uncharacterized protein</fullName>
    </submittedName>
</protein>
<feature type="transmembrane region" description="Helical" evidence="8">
    <location>
        <begin position="185"/>
        <end position="203"/>
    </location>
</feature>
<evidence type="ECO:0000256" key="8">
    <source>
        <dbReference type="SAM" id="Phobius"/>
    </source>
</evidence>
<dbReference type="GO" id="GO:0006506">
    <property type="term" value="P:GPI anchor biosynthetic process"/>
    <property type="evidence" value="ECO:0007669"/>
    <property type="project" value="UniProtKB-UniPathway"/>
</dbReference>
<name>A0A8H7NEQ8_BIOOC</name>
<gene>
    <name evidence="9" type="ORF">IM811_010010</name>
</gene>
<keyword evidence="5" id="KW-0256">Endoplasmic reticulum</keyword>
<feature type="transmembrane region" description="Helical" evidence="8">
    <location>
        <begin position="64"/>
        <end position="83"/>
    </location>
</feature>
<evidence type="ECO:0000313" key="10">
    <source>
        <dbReference type="Proteomes" id="UP000616885"/>
    </source>
</evidence>
<accession>A0A8H7NEQ8</accession>
<feature type="transmembrane region" description="Helical" evidence="8">
    <location>
        <begin position="147"/>
        <end position="165"/>
    </location>
</feature>
<dbReference type="EMBL" id="JADCTT010000003">
    <property type="protein sequence ID" value="KAF9754569.1"/>
    <property type="molecule type" value="Genomic_DNA"/>
</dbReference>
<keyword evidence="4 8" id="KW-0812">Transmembrane</keyword>
<evidence type="ECO:0000256" key="5">
    <source>
        <dbReference type="ARBA" id="ARBA00022824"/>
    </source>
</evidence>
<dbReference type="InterPro" id="IPR009580">
    <property type="entry name" value="GPI_biosynthesis_protein_Pig-F"/>
</dbReference>
<evidence type="ECO:0000256" key="1">
    <source>
        <dbReference type="ARBA" id="ARBA00004477"/>
    </source>
</evidence>
<evidence type="ECO:0000313" key="9">
    <source>
        <dbReference type="EMBL" id="KAF9754569.1"/>
    </source>
</evidence>
<dbReference type="Pfam" id="PF06699">
    <property type="entry name" value="PIG-F"/>
    <property type="match status" value="1"/>
</dbReference>
<keyword evidence="7 8" id="KW-0472">Membrane</keyword>
<comment type="pathway">
    <text evidence="2">Glycolipid biosynthesis; glycosylphosphatidylinositol-anchor biosynthesis.</text>
</comment>
<reference evidence="9" key="1">
    <citation type="submission" date="2020-10" db="EMBL/GenBank/DDBJ databases">
        <title>High-Quality Genome Resource of Clonostachys rosea strain S41 by Oxford Nanopore Long-Read Sequencing.</title>
        <authorList>
            <person name="Wang H."/>
        </authorList>
    </citation>
    <scope>NUCLEOTIDE SEQUENCE</scope>
    <source>
        <strain evidence="9">S41</strain>
    </source>
</reference>
<evidence type="ECO:0000256" key="4">
    <source>
        <dbReference type="ARBA" id="ARBA00022692"/>
    </source>
</evidence>
<proteinExistence type="predicted"/>
<comment type="subcellular location">
    <subcellularLocation>
        <location evidence="1">Endoplasmic reticulum membrane</location>
        <topology evidence="1">Multi-pass membrane protein</topology>
    </subcellularLocation>
</comment>
<evidence type="ECO:0000256" key="6">
    <source>
        <dbReference type="ARBA" id="ARBA00022989"/>
    </source>
</evidence>
<keyword evidence="3" id="KW-0337">GPI-anchor biosynthesis</keyword>
<comment type="caution">
    <text evidence="9">The sequence shown here is derived from an EMBL/GenBank/DDBJ whole genome shotgun (WGS) entry which is preliminary data.</text>
</comment>
<evidence type="ECO:0000256" key="7">
    <source>
        <dbReference type="ARBA" id="ARBA00023136"/>
    </source>
</evidence>
<feature type="transmembrane region" description="Helical" evidence="8">
    <location>
        <begin position="111"/>
        <end position="135"/>
    </location>
</feature>